<feature type="chain" id="PRO_5012600395" evidence="5">
    <location>
        <begin position="21"/>
        <end position="532"/>
    </location>
</feature>
<dbReference type="GO" id="GO:1904680">
    <property type="term" value="F:peptide transmembrane transporter activity"/>
    <property type="evidence" value="ECO:0007669"/>
    <property type="project" value="TreeGrafter"/>
</dbReference>
<dbReference type="Proteomes" id="UP000196342">
    <property type="component" value="Unassembled WGS sequence"/>
</dbReference>
<evidence type="ECO:0000256" key="5">
    <source>
        <dbReference type="SAM" id="SignalP"/>
    </source>
</evidence>
<dbReference type="EMBL" id="NHOO01000001">
    <property type="protein sequence ID" value="OVE50473.1"/>
    <property type="molecule type" value="Genomic_DNA"/>
</dbReference>
<dbReference type="InterPro" id="IPR030678">
    <property type="entry name" value="Peptide/Ni-bd"/>
</dbReference>
<dbReference type="RefSeq" id="WP_087697018.1">
    <property type="nucleotide sequence ID" value="NZ_NHOO01000001.1"/>
</dbReference>
<evidence type="ECO:0000256" key="3">
    <source>
        <dbReference type="ARBA" id="ARBA00022448"/>
    </source>
</evidence>
<feature type="signal peptide" evidence="5">
    <location>
        <begin position="1"/>
        <end position="20"/>
    </location>
</feature>
<dbReference type="GO" id="GO:0015833">
    <property type="term" value="P:peptide transport"/>
    <property type="evidence" value="ECO:0007669"/>
    <property type="project" value="TreeGrafter"/>
</dbReference>
<comment type="caution">
    <text evidence="7">The sequence shown here is derived from an EMBL/GenBank/DDBJ whole genome shotgun (WGS) entry which is preliminary data.</text>
</comment>
<dbReference type="GO" id="GO:0043190">
    <property type="term" value="C:ATP-binding cassette (ABC) transporter complex"/>
    <property type="evidence" value="ECO:0007669"/>
    <property type="project" value="InterPro"/>
</dbReference>
<dbReference type="PIRSF" id="PIRSF002741">
    <property type="entry name" value="MppA"/>
    <property type="match status" value="1"/>
</dbReference>
<dbReference type="InterPro" id="IPR000914">
    <property type="entry name" value="SBP_5_dom"/>
</dbReference>
<evidence type="ECO:0000256" key="2">
    <source>
        <dbReference type="ARBA" id="ARBA00005695"/>
    </source>
</evidence>
<proteinExistence type="inferred from homology"/>
<evidence type="ECO:0000256" key="4">
    <source>
        <dbReference type="ARBA" id="ARBA00022729"/>
    </source>
</evidence>
<dbReference type="CDD" id="cd08504">
    <property type="entry name" value="PBP2_OppA"/>
    <property type="match status" value="1"/>
</dbReference>
<keyword evidence="8" id="KW-1185">Reference proteome</keyword>
<gene>
    <name evidence="7" type="ORF">CBW21_00325</name>
</gene>
<reference evidence="7 8" key="1">
    <citation type="submission" date="2017-05" db="EMBL/GenBank/DDBJ databases">
        <title>Chromobacterium violaceum GHPS1 isolated from Hydrocarbon polluted soil in French Guiana display an awesome secondary metabolite arsenal and a battery of drug and heavy-metal-resistance and detoxification of xenobiotics proteins.</title>
        <authorList>
            <person name="Belbahri L."/>
        </authorList>
    </citation>
    <scope>NUCLEOTIDE SEQUENCE [LARGE SCALE GENOMIC DNA]</scope>
    <source>
        <strain evidence="7 8">GHPS1</strain>
    </source>
</reference>
<dbReference type="FunFam" id="3.90.76.10:FF:000001">
    <property type="entry name" value="Oligopeptide ABC transporter substrate-binding protein"/>
    <property type="match status" value="1"/>
</dbReference>
<evidence type="ECO:0000259" key="6">
    <source>
        <dbReference type="Pfam" id="PF00496"/>
    </source>
</evidence>
<dbReference type="InterPro" id="IPR039424">
    <property type="entry name" value="SBP_5"/>
</dbReference>
<keyword evidence="4 5" id="KW-0732">Signal</keyword>
<feature type="domain" description="Solute-binding protein family 5" evidence="6">
    <location>
        <begin position="76"/>
        <end position="444"/>
    </location>
</feature>
<dbReference type="Gene3D" id="3.40.190.10">
    <property type="entry name" value="Periplasmic binding protein-like II"/>
    <property type="match status" value="1"/>
</dbReference>
<dbReference type="PANTHER" id="PTHR30290:SF10">
    <property type="entry name" value="PERIPLASMIC OLIGOPEPTIDE-BINDING PROTEIN-RELATED"/>
    <property type="match status" value="1"/>
</dbReference>
<evidence type="ECO:0000256" key="1">
    <source>
        <dbReference type="ARBA" id="ARBA00004196"/>
    </source>
</evidence>
<dbReference type="GO" id="GO:0030288">
    <property type="term" value="C:outer membrane-bounded periplasmic space"/>
    <property type="evidence" value="ECO:0007669"/>
    <property type="project" value="TreeGrafter"/>
</dbReference>
<dbReference type="PANTHER" id="PTHR30290">
    <property type="entry name" value="PERIPLASMIC BINDING COMPONENT OF ABC TRANSPORTER"/>
    <property type="match status" value="1"/>
</dbReference>
<sequence>MKASASLLFLITLIAMPAPAAVIPAGADLAERQELIRSNGSEPATLDPQLAEALPDNMITHDLFEGLTAMDNAGRLQAGLAVSWERKNPDTWIFHLRPDARWSDGVPIRAADVVYSIQRLLDPALHSPYANGFGGVLKNGMAVTAGKMPLAEVGVRAVDDYTVELMTAYPVAFLPELLANAQWGPVPRHAIQRWGKDWVNPGKLVSSGAFRLVAWTAGQSIVLEKNRQYWDADSVVLQRVNYLPVEDLGQDVSLYFSGKTDFVFQLPPGQFDKLRLSHPAEVKNSPLLSLRYFSLNLRDPLLRDVRVRKALSMVVDRDKLAESITADGQSPAYSVILQGLRGAAPSSYEWQSWSMAHRVAAARQLLKEAGVAPHRQLRLIYNTSDYQKTLSEYLASEWKSKLGLDSQLESTDYPKLMQKRHQGQFQIARNGWTADYNDAISMLGIVRCGDAENVSGGCNQTAEDLIERANLSPDPEQRSAQLTEANRLIMQDYTIIPLLQYSDSRLVKPYVGGYGQNPLGRYRSKDIYIIRH</sequence>
<protein>
    <submittedName>
        <fullName evidence="7">Peptide ABC transporter substrate-binding protein</fullName>
    </submittedName>
</protein>
<dbReference type="Gene3D" id="3.10.105.10">
    <property type="entry name" value="Dipeptide-binding Protein, Domain 3"/>
    <property type="match status" value="1"/>
</dbReference>
<dbReference type="Pfam" id="PF00496">
    <property type="entry name" value="SBP_bac_5"/>
    <property type="match status" value="1"/>
</dbReference>
<comment type="similarity">
    <text evidence="2">Belongs to the bacterial solute-binding protein 5 family.</text>
</comment>
<evidence type="ECO:0000313" key="8">
    <source>
        <dbReference type="Proteomes" id="UP000196342"/>
    </source>
</evidence>
<dbReference type="SUPFAM" id="SSF53850">
    <property type="entry name" value="Periplasmic binding protein-like II"/>
    <property type="match status" value="1"/>
</dbReference>
<name>A0A202BFZ2_CHRVL</name>
<dbReference type="AlphaFoldDB" id="A0A202BFZ2"/>
<dbReference type="Gene3D" id="3.90.76.10">
    <property type="entry name" value="Dipeptide-binding Protein, Domain 1"/>
    <property type="match status" value="1"/>
</dbReference>
<keyword evidence="3" id="KW-0813">Transport</keyword>
<evidence type="ECO:0000313" key="7">
    <source>
        <dbReference type="EMBL" id="OVE50473.1"/>
    </source>
</evidence>
<accession>A0A202BFZ2</accession>
<comment type="subcellular location">
    <subcellularLocation>
        <location evidence="1">Cell envelope</location>
    </subcellularLocation>
</comment>
<organism evidence="7 8">
    <name type="scientific">Chromobacterium violaceum</name>
    <dbReference type="NCBI Taxonomy" id="536"/>
    <lineage>
        <taxon>Bacteria</taxon>
        <taxon>Pseudomonadati</taxon>
        <taxon>Pseudomonadota</taxon>
        <taxon>Betaproteobacteria</taxon>
        <taxon>Neisseriales</taxon>
        <taxon>Chromobacteriaceae</taxon>
        <taxon>Chromobacterium</taxon>
    </lineage>
</organism>